<gene>
    <name evidence="2" type="ORF">BN4615_P7127</name>
</gene>
<proteinExistence type="predicted"/>
<reference evidence="2" key="1">
    <citation type="submission" date="2016-04" db="EMBL/GenBank/DDBJ databases">
        <authorList>
            <person name="Evans L.H."/>
            <person name="Alamgir A."/>
            <person name="Owens N."/>
            <person name="Weber N.D."/>
            <person name="Virtaneva K."/>
            <person name="Barbian K."/>
            <person name="Babar A."/>
            <person name="Rosenke K."/>
        </authorList>
    </citation>
    <scope>NUCLEOTIDE SEQUENCE</scope>
    <source>
        <strain evidence="2">Nono1</strain>
    </source>
</reference>
<evidence type="ECO:0000259" key="1">
    <source>
        <dbReference type="PROSITE" id="PS51819"/>
    </source>
</evidence>
<accession>A0A1M4EF45</accession>
<dbReference type="EMBL" id="LT559118">
    <property type="protein sequence ID" value="SBO97611.1"/>
    <property type="molecule type" value="Genomic_DNA"/>
</dbReference>
<evidence type="ECO:0000313" key="2">
    <source>
        <dbReference type="EMBL" id="SBO97611.1"/>
    </source>
</evidence>
<keyword evidence="2" id="KW-0456">Lyase</keyword>
<dbReference type="SUPFAM" id="SSF54593">
    <property type="entry name" value="Glyoxalase/Bleomycin resistance protein/Dihydroxybiphenyl dioxygenase"/>
    <property type="match status" value="1"/>
</dbReference>
<organism evidence="2">
    <name type="scientific">Nonomuraea gerenzanensis</name>
    <dbReference type="NCBI Taxonomy" id="93944"/>
    <lineage>
        <taxon>Bacteria</taxon>
        <taxon>Bacillati</taxon>
        <taxon>Actinomycetota</taxon>
        <taxon>Actinomycetes</taxon>
        <taxon>Streptosporangiales</taxon>
        <taxon>Streptosporangiaceae</taxon>
        <taxon>Nonomuraea</taxon>
    </lineage>
</organism>
<dbReference type="AlphaFoldDB" id="A0A1M4EF45"/>
<feature type="domain" description="VOC" evidence="1">
    <location>
        <begin position="8"/>
        <end position="132"/>
    </location>
</feature>
<sequence>METTMSLQASVIMLGVQDVNRARKFYVEGMGAEIEQDHPGFVRCSLGEGSSKLALYDWEAVAQDAGVPAEGSGFRGVSFHFITATRQEVDETMRTAVAAGATVLKEAEAAEWGGYSGCFSDPDGYLWKVATAG</sequence>
<protein>
    <submittedName>
        <fullName evidence="2">Lactoylglutathione lyase and related lyases</fullName>
    </submittedName>
</protein>
<dbReference type="InterPro" id="IPR029068">
    <property type="entry name" value="Glyas_Bleomycin-R_OHBP_Dase"/>
</dbReference>
<dbReference type="InterPro" id="IPR037523">
    <property type="entry name" value="VOC_core"/>
</dbReference>
<name>A0A1M4EF45_9ACTN</name>
<dbReference type="PROSITE" id="PS51819">
    <property type="entry name" value="VOC"/>
    <property type="match status" value="1"/>
</dbReference>
<dbReference type="Gene3D" id="3.10.180.10">
    <property type="entry name" value="2,3-Dihydroxybiphenyl 1,2-Dioxygenase, domain 1"/>
    <property type="match status" value="1"/>
</dbReference>
<dbReference type="GO" id="GO:0016829">
    <property type="term" value="F:lyase activity"/>
    <property type="evidence" value="ECO:0007669"/>
    <property type="project" value="UniProtKB-KW"/>
</dbReference>
<dbReference type="PANTHER" id="PTHR36503:SF1">
    <property type="entry name" value="BLR2520 PROTEIN"/>
    <property type="match status" value="1"/>
</dbReference>
<dbReference type="InterPro" id="IPR004360">
    <property type="entry name" value="Glyas_Fos-R_dOase_dom"/>
</dbReference>
<dbReference type="PANTHER" id="PTHR36503">
    <property type="entry name" value="BLR2520 PROTEIN"/>
    <property type="match status" value="1"/>
</dbReference>
<dbReference type="Pfam" id="PF00903">
    <property type="entry name" value="Glyoxalase"/>
    <property type="match status" value="1"/>
</dbReference>